<dbReference type="AlphaFoldDB" id="D1CHL3"/>
<evidence type="ECO:0008006" key="4">
    <source>
        <dbReference type="Google" id="ProtNLM"/>
    </source>
</evidence>
<sequence length="186" mass="19846">MSSGWVHKDWRPGAGTQVLWTLCSLLLLALGVLGFGVLYLVSRQQLELSLGIEDAWKLLVMLAITAGLLVAHELVHGLVMRLLGARPKYGAGVLSGGIPYLYATAHGHKFTKGQYLSVALAPMVLISLVGAPLVAWASFGSWLILPLAIHLSGCVGDLWIAGLVLLQPPGALIEDRVTGIRVWPPT</sequence>
<name>D1CHL3_THET1</name>
<dbReference type="eggNOG" id="ENOG5032BFQ">
    <property type="taxonomic scope" value="Bacteria"/>
</dbReference>
<feature type="transmembrane region" description="Helical" evidence="1">
    <location>
        <begin position="87"/>
        <end position="103"/>
    </location>
</feature>
<dbReference type="RefSeq" id="WP_012876265.1">
    <property type="nucleotide sequence ID" value="NC_013526.1"/>
</dbReference>
<proteinExistence type="predicted"/>
<dbReference type="EMBL" id="CP001826">
    <property type="protein sequence ID" value="ACZ43234.1"/>
    <property type="molecule type" value="Genomic_DNA"/>
</dbReference>
<keyword evidence="1" id="KW-0812">Transmembrane</keyword>
<dbReference type="HOGENOM" id="CLU_1453779_0_0_0"/>
<feature type="transmembrane region" description="Helical" evidence="1">
    <location>
        <begin position="18"/>
        <end position="42"/>
    </location>
</feature>
<reference evidence="3" key="1">
    <citation type="journal article" date="2010" name="Stand. Genomic Sci.">
        <title>Complete genome sequence of 'Thermobaculum terrenum' type strain (YNP1).</title>
        <authorList>
            <person name="Kiss H."/>
            <person name="Cleland D."/>
            <person name="Lapidus A."/>
            <person name="Lucas S."/>
            <person name="Glavina Del Rio T."/>
            <person name="Nolan M."/>
            <person name="Tice H."/>
            <person name="Han C."/>
            <person name="Goodwin L."/>
            <person name="Pitluck S."/>
            <person name="Liolios K."/>
            <person name="Ivanova N."/>
            <person name="Mavromatis K."/>
            <person name="Ovchinnikova G."/>
            <person name="Pati A."/>
            <person name="Chen A."/>
            <person name="Palaniappan K."/>
            <person name="Land M."/>
            <person name="Hauser L."/>
            <person name="Chang Y."/>
            <person name="Jeffries C."/>
            <person name="Lu M."/>
            <person name="Brettin T."/>
            <person name="Detter J."/>
            <person name="Goker M."/>
            <person name="Tindall B."/>
            <person name="Beck B."/>
            <person name="McDermott T."/>
            <person name="Woyke T."/>
            <person name="Bristow J."/>
            <person name="Eisen J."/>
            <person name="Markowitz V."/>
            <person name="Hugenholtz P."/>
            <person name="Kyrpides N."/>
            <person name="Klenk H."/>
            <person name="Cheng J."/>
        </authorList>
    </citation>
    <scope>NUCLEOTIDE SEQUENCE [LARGE SCALE GENOMIC DNA]</scope>
    <source>
        <strain evidence="3">ATCC BAA-798 / YNP1</strain>
    </source>
</reference>
<dbReference type="Pfam" id="PF11667">
    <property type="entry name" value="DUF3267"/>
    <property type="match status" value="1"/>
</dbReference>
<feature type="transmembrane region" description="Helical" evidence="1">
    <location>
        <begin position="54"/>
        <end position="75"/>
    </location>
</feature>
<dbReference type="OrthoDB" id="5189213at2"/>
<evidence type="ECO:0000256" key="1">
    <source>
        <dbReference type="SAM" id="Phobius"/>
    </source>
</evidence>
<keyword evidence="1" id="KW-0472">Membrane</keyword>
<dbReference type="STRING" id="525904.Tter_2335"/>
<protein>
    <recommendedName>
        <fullName evidence="4">DUF3267 domain-containing protein</fullName>
    </recommendedName>
</protein>
<dbReference type="InterPro" id="IPR021683">
    <property type="entry name" value="DUF3267"/>
</dbReference>
<dbReference type="KEGG" id="ttr:Tter_2335"/>
<dbReference type="Proteomes" id="UP000000323">
    <property type="component" value="Chromosome 2"/>
</dbReference>
<accession>D1CHL3</accession>
<keyword evidence="3" id="KW-1185">Reference proteome</keyword>
<feature type="transmembrane region" description="Helical" evidence="1">
    <location>
        <begin position="143"/>
        <end position="166"/>
    </location>
</feature>
<evidence type="ECO:0000313" key="3">
    <source>
        <dbReference type="Proteomes" id="UP000000323"/>
    </source>
</evidence>
<evidence type="ECO:0000313" key="2">
    <source>
        <dbReference type="EMBL" id="ACZ43234.1"/>
    </source>
</evidence>
<feature type="transmembrane region" description="Helical" evidence="1">
    <location>
        <begin position="115"/>
        <end position="137"/>
    </location>
</feature>
<gene>
    <name evidence="2" type="ordered locus">Tter_2335</name>
</gene>
<keyword evidence="1" id="KW-1133">Transmembrane helix</keyword>
<organism evidence="2 3">
    <name type="scientific">Thermobaculum terrenum (strain ATCC BAA-798 / CCMEE 7001 / YNP1)</name>
    <dbReference type="NCBI Taxonomy" id="525904"/>
    <lineage>
        <taxon>Bacteria</taxon>
        <taxon>Bacillati</taxon>
        <taxon>Chloroflexota</taxon>
        <taxon>Chloroflexia</taxon>
        <taxon>Candidatus Thermobaculales</taxon>
        <taxon>Candidatus Thermobaculaceae</taxon>
        <taxon>Thermobaculum</taxon>
    </lineage>
</organism>